<sequence>MDLEIISLVLGGVAFLVLLSLGVPELAYYFRHRFQLQPARLHIFLVELPRRTSDDRKRWIEFLDFLASLRHPVSLELAVQAVGANSNFYVAVPDHSLIAFEQKLLKLWKGARLRDTRGYTFLSSHGIIRSALVRPSGKSLSFSGARGFNFSSVNEIGEGALVQIIPFRSSPTHPFAAVLRIVSSALTDAHAEEILGDLTSIFKGSKVERPRDFDSFLKNVLYRGVSKNESVEFLMDDLAEVCEQFQK</sequence>
<dbReference type="AlphaFoldDB" id="A0A1G1Z4U9"/>
<feature type="transmembrane region" description="Helical" evidence="1">
    <location>
        <begin position="6"/>
        <end position="30"/>
    </location>
</feature>
<name>A0A1G1Z4U9_9BACT</name>
<evidence type="ECO:0000313" key="3">
    <source>
        <dbReference type="Proteomes" id="UP000178515"/>
    </source>
</evidence>
<gene>
    <name evidence="2" type="ORF">A3F24_02875</name>
</gene>
<keyword evidence="1" id="KW-0812">Transmembrane</keyword>
<keyword evidence="1" id="KW-0472">Membrane</keyword>
<comment type="caution">
    <text evidence="2">The sequence shown here is derived from an EMBL/GenBank/DDBJ whole genome shotgun (WGS) entry which is preliminary data.</text>
</comment>
<protein>
    <submittedName>
        <fullName evidence="2">Uncharacterized protein</fullName>
    </submittedName>
</protein>
<dbReference type="Proteomes" id="UP000178515">
    <property type="component" value="Unassembled WGS sequence"/>
</dbReference>
<organism evidence="2 3">
    <name type="scientific">Candidatus Colwellbacteria bacterium RIFCSPHIGHO2_12_FULL_44_17</name>
    <dbReference type="NCBI Taxonomy" id="1797689"/>
    <lineage>
        <taxon>Bacteria</taxon>
        <taxon>Candidatus Colwelliibacteriota</taxon>
    </lineage>
</organism>
<proteinExistence type="predicted"/>
<evidence type="ECO:0000256" key="1">
    <source>
        <dbReference type="SAM" id="Phobius"/>
    </source>
</evidence>
<accession>A0A1G1Z4U9</accession>
<reference evidence="2 3" key="1">
    <citation type="journal article" date="2016" name="Nat. Commun.">
        <title>Thousands of microbial genomes shed light on interconnected biogeochemical processes in an aquifer system.</title>
        <authorList>
            <person name="Anantharaman K."/>
            <person name="Brown C.T."/>
            <person name="Hug L.A."/>
            <person name="Sharon I."/>
            <person name="Castelle C.J."/>
            <person name="Probst A.J."/>
            <person name="Thomas B.C."/>
            <person name="Singh A."/>
            <person name="Wilkins M.J."/>
            <person name="Karaoz U."/>
            <person name="Brodie E.L."/>
            <person name="Williams K.H."/>
            <person name="Hubbard S.S."/>
            <person name="Banfield J.F."/>
        </authorList>
    </citation>
    <scope>NUCLEOTIDE SEQUENCE [LARGE SCALE GENOMIC DNA]</scope>
</reference>
<dbReference type="EMBL" id="MHIX01000036">
    <property type="protein sequence ID" value="OGY58707.1"/>
    <property type="molecule type" value="Genomic_DNA"/>
</dbReference>
<evidence type="ECO:0000313" key="2">
    <source>
        <dbReference type="EMBL" id="OGY58707.1"/>
    </source>
</evidence>
<keyword evidence="1" id="KW-1133">Transmembrane helix</keyword>